<protein>
    <submittedName>
        <fullName evidence="2">Uncharacterized protein</fullName>
    </submittedName>
</protein>
<feature type="compositionally biased region" description="Polar residues" evidence="1">
    <location>
        <begin position="274"/>
        <end position="288"/>
    </location>
</feature>
<dbReference type="Proteomes" id="UP000054477">
    <property type="component" value="Unassembled WGS sequence"/>
</dbReference>
<accession>A0A0C9X8W6</accession>
<dbReference type="OrthoDB" id="2527908at2759"/>
<dbReference type="EMBL" id="KN838811">
    <property type="protein sequence ID" value="KIJ94066.1"/>
    <property type="molecule type" value="Genomic_DNA"/>
</dbReference>
<feature type="region of interest" description="Disordered" evidence="1">
    <location>
        <begin position="253"/>
        <end position="288"/>
    </location>
</feature>
<reference evidence="2 3" key="1">
    <citation type="submission" date="2014-04" db="EMBL/GenBank/DDBJ databases">
        <authorList>
            <consortium name="DOE Joint Genome Institute"/>
            <person name="Kuo A."/>
            <person name="Kohler A."/>
            <person name="Nagy L.G."/>
            <person name="Floudas D."/>
            <person name="Copeland A."/>
            <person name="Barry K.W."/>
            <person name="Cichocki N."/>
            <person name="Veneault-Fourrey C."/>
            <person name="LaButti K."/>
            <person name="Lindquist E.A."/>
            <person name="Lipzen A."/>
            <person name="Lundell T."/>
            <person name="Morin E."/>
            <person name="Murat C."/>
            <person name="Sun H."/>
            <person name="Tunlid A."/>
            <person name="Henrissat B."/>
            <person name="Grigoriev I.V."/>
            <person name="Hibbett D.S."/>
            <person name="Martin F."/>
            <person name="Nordberg H.P."/>
            <person name="Cantor M.N."/>
            <person name="Hua S.X."/>
        </authorList>
    </citation>
    <scope>NUCLEOTIDE SEQUENCE [LARGE SCALE GENOMIC DNA]</scope>
    <source>
        <strain evidence="2 3">LaAM-08-1</strain>
    </source>
</reference>
<keyword evidence="3" id="KW-1185">Reference proteome</keyword>
<evidence type="ECO:0000313" key="2">
    <source>
        <dbReference type="EMBL" id="KIJ94066.1"/>
    </source>
</evidence>
<evidence type="ECO:0000313" key="3">
    <source>
        <dbReference type="Proteomes" id="UP000054477"/>
    </source>
</evidence>
<name>A0A0C9X8W6_9AGAR</name>
<dbReference type="HOGENOM" id="CLU_084261_0_0_1"/>
<dbReference type="AlphaFoldDB" id="A0A0C9X8W6"/>
<reference evidence="3" key="2">
    <citation type="submission" date="2015-01" db="EMBL/GenBank/DDBJ databases">
        <title>Evolutionary Origins and Diversification of the Mycorrhizal Mutualists.</title>
        <authorList>
            <consortium name="DOE Joint Genome Institute"/>
            <consortium name="Mycorrhizal Genomics Consortium"/>
            <person name="Kohler A."/>
            <person name="Kuo A."/>
            <person name="Nagy L.G."/>
            <person name="Floudas D."/>
            <person name="Copeland A."/>
            <person name="Barry K.W."/>
            <person name="Cichocki N."/>
            <person name="Veneault-Fourrey C."/>
            <person name="LaButti K."/>
            <person name="Lindquist E.A."/>
            <person name="Lipzen A."/>
            <person name="Lundell T."/>
            <person name="Morin E."/>
            <person name="Murat C."/>
            <person name="Riley R."/>
            <person name="Ohm R."/>
            <person name="Sun H."/>
            <person name="Tunlid A."/>
            <person name="Henrissat B."/>
            <person name="Grigoriev I.V."/>
            <person name="Hibbett D.S."/>
            <person name="Martin F."/>
        </authorList>
    </citation>
    <scope>NUCLEOTIDE SEQUENCE [LARGE SCALE GENOMIC DNA]</scope>
    <source>
        <strain evidence="3">LaAM-08-1</strain>
    </source>
</reference>
<organism evidence="2 3">
    <name type="scientific">Laccaria amethystina LaAM-08-1</name>
    <dbReference type="NCBI Taxonomy" id="1095629"/>
    <lineage>
        <taxon>Eukaryota</taxon>
        <taxon>Fungi</taxon>
        <taxon>Dikarya</taxon>
        <taxon>Basidiomycota</taxon>
        <taxon>Agaricomycotina</taxon>
        <taxon>Agaricomycetes</taxon>
        <taxon>Agaricomycetidae</taxon>
        <taxon>Agaricales</taxon>
        <taxon>Agaricineae</taxon>
        <taxon>Hydnangiaceae</taxon>
        <taxon>Laccaria</taxon>
    </lineage>
</organism>
<sequence>MIDGTKQGASPRNSVPFRNRLKKDKSRLWFSLPFPRIVEMLSSILLPSALCVLSAIFTPARAQFQWQFNNSVASTSLATCVSLPITVKPFNTSVSNSSGVPPYSMMAFAIGGTPTTTLIGTDASSLSWTVTQPVGTRLMLSLVDAESSEGGIPADIYEVAAGQTTNCVITPSTTANFTITSNITGSLATCQHWGLTISGGVAPYKITLASIGARVVTNVTLPSSDNHFTYVNRAAPGAQLLAAASDSTGRWATGTPMLATQGDWAPDKDDTLVDNLSRQVPQTPTATA</sequence>
<evidence type="ECO:0000256" key="1">
    <source>
        <dbReference type="SAM" id="MobiDB-lite"/>
    </source>
</evidence>
<gene>
    <name evidence="2" type="ORF">K443DRAFT_111102</name>
</gene>
<proteinExistence type="predicted"/>